<accession>A0ACC0JG74</accession>
<dbReference type="Proteomes" id="UP001064048">
    <property type="component" value="Chromosome 25"/>
</dbReference>
<dbReference type="EMBL" id="CM046125">
    <property type="protein sequence ID" value="KAI8423082.1"/>
    <property type="molecule type" value="Genomic_DNA"/>
</dbReference>
<sequence length="308" mass="34771">MPKGAIEPTSDLDKGELRHQICYVVSEATRRERIPSLADRIMKDEANRLVRVNLEMYKVAGSARIATTILLANPAMKQHCLHCCVSAWRCYFFKLRINIETLQVVGPCARSAWIATTILLANPAMKQQCLHCCVSAWRVRQPVKLLALEAITSTYECRKKSTTGSEKPLLRRIRRHQNRWFLELVVIETTTQASILPNVQEIVQASVQESMQASKHKLVNSAQLSPLSVEVSSWTKNIDFSLQPQSGSAGLWFAMGIGQLVQSRKLNHVPGEIDYEKAPHAPAPARAWPRRVIQFPRLYHAKAFLVLL</sequence>
<organism evidence="1 2">
    <name type="scientific">Choristoneura fumiferana</name>
    <name type="common">Spruce budworm moth</name>
    <name type="synonym">Archips fumiferana</name>
    <dbReference type="NCBI Taxonomy" id="7141"/>
    <lineage>
        <taxon>Eukaryota</taxon>
        <taxon>Metazoa</taxon>
        <taxon>Ecdysozoa</taxon>
        <taxon>Arthropoda</taxon>
        <taxon>Hexapoda</taxon>
        <taxon>Insecta</taxon>
        <taxon>Pterygota</taxon>
        <taxon>Neoptera</taxon>
        <taxon>Endopterygota</taxon>
        <taxon>Lepidoptera</taxon>
        <taxon>Glossata</taxon>
        <taxon>Ditrysia</taxon>
        <taxon>Tortricoidea</taxon>
        <taxon>Tortricidae</taxon>
        <taxon>Tortricinae</taxon>
        <taxon>Choristoneura</taxon>
    </lineage>
</organism>
<keyword evidence="2" id="KW-1185">Reference proteome</keyword>
<reference evidence="1 2" key="1">
    <citation type="journal article" date="2022" name="Genome Biol. Evol.">
        <title>The Spruce Budworm Genome: Reconstructing the Evolutionary History of Antifreeze Proteins.</title>
        <authorList>
            <person name="Beliveau C."/>
            <person name="Gagne P."/>
            <person name="Picq S."/>
            <person name="Vernygora O."/>
            <person name="Keeling C.I."/>
            <person name="Pinkney K."/>
            <person name="Doucet D."/>
            <person name="Wen F."/>
            <person name="Johnston J.S."/>
            <person name="Maaroufi H."/>
            <person name="Boyle B."/>
            <person name="Laroche J."/>
            <person name="Dewar K."/>
            <person name="Juretic N."/>
            <person name="Blackburn G."/>
            <person name="Nisole A."/>
            <person name="Brunet B."/>
            <person name="Brandao M."/>
            <person name="Lumley L."/>
            <person name="Duan J."/>
            <person name="Quan G."/>
            <person name="Lucarotti C.J."/>
            <person name="Roe A.D."/>
            <person name="Sperling F.A.H."/>
            <person name="Levesque R.C."/>
            <person name="Cusson M."/>
        </authorList>
    </citation>
    <scope>NUCLEOTIDE SEQUENCE [LARGE SCALE GENOMIC DNA]</scope>
    <source>
        <strain evidence="1">Glfc:IPQL:Cfum</strain>
    </source>
</reference>
<comment type="caution">
    <text evidence="1">The sequence shown here is derived from an EMBL/GenBank/DDBJ whole genome shotgun (WGS) entry which is preliminary data.</text>
</comment>
<name>A0ACC0JG74_CHOFU</name>
<protein>
    <submittedName>
        <fullName evidence="1">Uncharacterized protein</fullName>
    </submittedName>
</protein>
<evidence type="ECO:0000313" key="2">
    <source>
        <dbReference type="Proteomes" id="UP001064048"/>
    </source>
</evidence>
<proteinExistence type="predicted"/>
<gene>
    <name evidence="1" type="ORF">MSG28_014167</name>
</gene>
<evidence type="ECO:0000313" key="1">
    <source>
        <dbReference type="EMBL" id="KAI8423082.1"/>
    </source>
</evidence>